<feature type="region of interest" description="Disordered" evidence="1">
    <location>
        <begin position="1"/>
        <end position="42"/>
    </location>
</feature>
<organism evidence="2 3">
    <name type="scientific">Geodia barretti</name>
    <name type="common">Barrett's horny sponge</name>
    <dbReference type="NCBI Taxonomy" id="519541"/>
    <lineage>
        <taxon>Eukaryota</taxon>
        <taxon>Metazoa</taxon>
        <taxon>Porifera</taxon>
        <taxon>Demospongiae</taxon>
        <taxon>Heteroscleromorpha</taxon>
        <taxon>Tetractinellida</taxon>
        <taxon>Astrophorina</taxon>
        <taxon>Geodiidae</taxon>
        <taxon>Geodia</taxon>
    </lineage>
</organism>
<evidence type="ECO:0000256" key="1">
    <source>
        <dbReference type="SAM" id="MobiDB-lite"/>
    </source>
</evidence>
<feature type="non-terminal residue" evidence="2">
    <location>
        <position position="1"/>
    </location>
</feature>
<dbReference type="AlphaFoldDB" id="A0AA35X848"/>
<dbReference type="Proteomes" id="UP001174909">
    <property type="component" value="Unassembled WGS sequence"/>
</dbReference>
<name>A0AA35X848_GEOBA</name>
<feature type="compositionally biased region" description="Acidic residues" evidence="1">
    <location>
        <begin position="27"/>
        <end position="41"/>
    </location>
</feature>
<comment type="caution">
    <text evidence="2">The sequence shown here is derived from an EMBL/GenBank/DDBJ whole genome shotgun (WGS) entry which is preliminary data.</text>
</comment>
<dbReference type="EMBL" id="CASHTH010003758">
    <property type="protein sequence ID" value="CAI8048923.1"/>
    <property type="molecule type" value="Genomic_DNA"/>
</dbReference>
<sequence>MRRGLERSDKELEEKIERLKQELETTASDDDSDRDGEEDEESRTFLREAMKQGYVNVTLLEVIVEGPAGVGKTCVMYLLLSKSPPKERHSTGCAERAIRVIRVGKEGGEWNEISTKEFQEMVAEAVPILYEDLRAKGKGMEELEKILSDLVVGEGEGEGEKEGEEE</sequence>
<dbReference type="SUPFAM" id="SSF52540">
    <property type="entry name" value="P-loop containing nucleoside triphosphate hydrolases"/>
    <property type="match status" value="1"/>
</dbReference>
<reference evidence="2" key="1">
    <citation type="submission" date="2023-03" db="EMBL/GenBank/DDBJ databases">
        <authorList>
            <person name="Steffen K."/>
            <person name="Cardenas P."/>
        </authorList>
    </citation>
    <scope>NUCLEOTIDE SEQUENCE</scope>
</reference>
<evidence type="ECO:0000313" key="2">
    <source>
        <dbReference type="EMBL" id="CAI8048923.1"/>
    </source>
</evidence>
<dbReference type="InterPro" id="IPR027417">
    <property type="entry name" value="P-loop_NTPase"/>
</dbReference>
<gene>
    <name evidence="2" type="ORF">GBAR_LOCUS26958</name>
</gene>
<protein>
    <submittedName>
        <fullName evidence="2">Uncharacterized protein</fullName>
    </submittedName>
</protein>
<proteinExistence type="predicted"/>
<evidence type="ECO:0000313" key="3">
    <source>
        <dbReference type="Proteomes" id="UP001174909"/>
    </source>
</evidence>
<keyword evidence="3" id="KW-1185">Reference proteome</keyword>
<feature type="compositionally biased region" description="Basic and acidic residues" evidence="1">
    <location>
        <begin position="1"/>
        <end position="23"/>
    </location>
</feature>
<accession>A0AA35X848</accession>